<dbReference type="Pfam" id="PF13645">
    <property type="entry name" value="YkuD_2"/>
    <property type="match status" value="1"/>
</dbReference>
<dbReference type="PANTHER" id="PTHR38477:SF1">
    <property type="entry name" value="MUREIN L,D-TRANSPEPTIDASE CATALYTIC DOMAIN FAMILY PROTEIN"/>
    <property type="match status" value="1"/>
</dbReference>
<dbReference type="STRING" id="1419482.SAMN05444266_11393"/>
<proteinExistence type="predicted"/>
<evidence type="ECO:0000256" key="1">
    <source>
        <dbReference type="SAM" id="Phobius"/>
    </source>
</evidence>
<evidence type="ECO:0000313" key="3">
    <source>
        <dbReference type="Proteomes" id="UP000184420"/>
    </source>
</evidence>
<evidence type="ECO:0000313" key="2">
    <source>
        <dbReference type="EMBL" id="SHM90895.1"/>
    </source>
</evidence>
<reference evidence="2 3" key="1">
    <citation type="submission" date="2016-11" db="EMBL/GenBank/DDBJ databases">
        <authorList>
            <person name="Jaros S."/>
            <person name="Januszkiewicz K."/>
            <person name="Wedrychowicz H."/>
        </authorList>
    </citation>
    <scope>NUCLEOTIDE SEQUENCE [LARGE SCALE GENOMIC DNA]</scope>
    <source>
        <strain evidence="2 3">DSM 27406</strain>
    </source>
</reference>
<keyword evidence="1" id="KW-1133">Transmembrane helix</keyword>
<gene>
    <name evidence="2" type="ORF">SAMN05444266_11393</name>
</gene>
<dbReference type="InterPro" id="IPR032676">
    <property type="entry name" value="YkuD_2"/>
</dbReference>
<dbReference type="EMBL" id="FRBL01000013">
    <property type="protein sequence ID" value="SHM90895.1"/>
    <property type="molecule type" value="Genomic_DNA"/>
</dbReference>
<dbReference type="PANTHER" id="PTHR38477">
    <property type="entry name" value="HYPOTHETICAL EXPORTED PROTEIN"/>
    <property type="match status" value="1"/>
</dbReference>
<keyword evidence="3" id="KW-1185">Reference proteome</keyword>
<protein>
    <submittedName>
        <fullName evidence="2">L,D-transpeptidase catalytic domain</fullName>
    </submittedName>
</protein>
<keyword evidence="1" id="KW-0472">Membrane</keyword>
<sequence>MFFKIHKTKYVKQLKHYGVKLKKKQVIKPLVFAFTVCVFAFLITTFSSIDKTSASAYKATTTTPVADSIQQPSLYEELGLDSLGLSEEAFENAMQGYEKLDSEGKLKNDKVISIIDFSLPSSKKRLFVIDLQNKIVLFNTLVSHGRGSGTLNANAFSNQPNSFKSSLGFYVTGDTYIGQHGYSLRLLGEERGINDNALARGIVMHSAAYVNEALVKTQGYIGRSLGCPAIPEFIHKKVIERIRNGSCLFLYSPDKAYSMRTKLLEKDTLAS</sequence>
<organism evidence="2 3">
    <name type="scientific">Chitinophaga jiangningensis</name>
    <dbReference type="NCBI Taxonomy" id="1419482"/>
    <lineage>
        <taxon>Bacteria</taxon>
        <taxon>Pseudomonadati</taxon>
        <taxon>Bacteroidota</taxon>
        <taxon>Chitinophagia</taxon>
        <taxon>Chitinophagales</taxon>
        <taxon>Chitinophagaceae</taxon>
        <taxon>Chitinophaga</taxon>
    </lineage>
</organism>
<dbReference type="AlphaFoldDB" id="A0A1M7MJ41"/>
<keyword evidence="1" id="KW-0812">Transmembrane</keyword>
<feature type="transmembrane region" description="Helical" evidence="1">
    <location>
        <begin position="30"/>
        <end position="49"/>
    </location>
</feature>
<accession>A0A1M7MJ41</accession>
<name>A0A1M7MJ41_9BACT</name>
<dbReference type="Proteomes" id="UP000184420">
    <property type="component" value="Unassembled WGS sequence"/>
</dbReference>